<sequence>METNKTNNKTEVKNSEIFNKTNKLSKMKKTELLDIIFRKDDVEKNLRKEIVTVTSELNKVKSVSENTKKEYDSLMSDINELNEDYKNVCDELMSIKCMYRTSKCKYRKLNEINIILLIVSGIMALLLLWEFLF</sequence>
<dbReference type="Gene3D" id="6.10.250.3110">
    <property type="match status" value="1"/>
</dbReference>
<feature type="transmembrane region" description="Helical" evidence="2">
    <location>
        <begin position="112"/>
        <end position="132"/>
    </location>
</feature>
<organism evidence="3">
    <name type="scientific">Geladintestivirus 2</name>
    <dbReference type="NCBI Taxonomy" id="3233134"/>
    <lineage>
        <taxon>Viruses</taxon>
        <taxon>Duplodnaviria</taxon>
        <taxon>Heunggongvirae</taxon>
        <taxon>Uroviricota</taxon>
        <taxon>Caudoviricetes</taxon>
        <taxon>Crassvirales</taxon>
    </lineage>
</organism>
<name>A0AAU8MGQ0_9CAUD</name>
<keyword evidence="1" id="KW-0175">Coiled coil</keyword>
<evidence type="ECO:0000256" key="2">
    <source>
        <dbReference type="SAM" id="Phobius"/>
    </source>
</evidence>
<evidence type="ECO:0000256" key="1">
    <source>
        <dbReference type="SAM" id="Coils"/>
    </source>
</evidence>
<dbReference type="EMBL" id="PP965500">
    <property type="protein sequence ID" value="XCO00620.1"/>
    <property type="molecule type" value="Genomic_DNA"/>
</dbReference>
<reference evidence="3" key="1">
    <citation type="submission" date="2024-06" db="EMBL/GenBank/DDBJ databases">
        <title>Intestivirid acquisition increases across infancy in a wild primate population.</title>
        <authorList>
            <person name="Schneider-Creas I.A."/>
            <person name="Moya I.L."/>
            <person name="Chiou K.L."/>
            <person name="Baniel A."/>
            <person name="Azanaw Haile A."/>
            <person name="Kebede F."/>
            <person name="Abebe B."/>
            <person name="Snyder-Mackler N."/>
            <person name="Varsani A."/>
        </authorList>
    </citation>
    <scope>NUCLEOTIDE SEQUENCE</scope>
    <source>
        <strain evidence="3">Int_RNL_2018_0288_CRY</strain>
    </source>
</reference>
<keyword evidence="2" id="KW-1133">Transmembrane helix</keyword>
<feature type="coiled-coil region" evidence="1">
    <location>
        <begin position="64"/>
        <end position="91"/>
    </location>
</feature>
<keyword evidence="2" id="KW-0472">Membrane</keyword>
<accession>A0AAU8MGQ0</accession>
<proteinExistence type="predicted"/>
<protein>
    <submittedName>
        <fullName evidence="3">Uncharacterized protein</fullName>
    </submittedName>
</protein>
<keyword evidence="2" id="KW-0812">Transmembrane</keyword>
<evidence type="ECO:0000313" key="3">
    <source>
        <dbReference type="EMBL" id="XCO00620.1"/>
    </source>
</evidence>